<dbReference type="InterPro" id="IPR007813">
    <property type="entry name" value="PilN"/>
</dbReference>
<protein>
    <submittedName>
        <fullName evidence="3">Uncharacterized protein</fullName>
    </submittedName>
</protein>
<name>A0A2N5ZMT7_MUIH1</name>
<dbReference type="InterPro" id="IPR052534">
    <property type="entry name" value="Extracell_DNA_Util/SecSys_Comp"/>
</dbReference>
<keyword evidence="1" id="KW-0175">Coiled coil</keyword>
<accession>A0A2N5ZMT7</accession>
<comment type="caution">
    <text evidence="3">The sequence shown here is derived from an EMBL/GenBank/DDBJ whole genome shotgun (WGS) entry which is preliminary data.</text>
</comment>
<dbReference type="PANTHER" id="PTHR40278:SF1">
    <property type="entry name" value="DNA UTILIZATION PROTEIN HOFN"/>
    <property type="match status" value="1"/>
</dbReference>
<dbReference type="Proteomes" id="UP000234857">
    <property type="component" value="Unassembled WGS sequence"/>
</dbReference>
<gene>
    <name evidence="3" type="ORF">C0601_00555</name>
</gene>
<organism evidence="3 4">
    <name type="scientific">Muiribacterium halophilum</name>
    <dbReference type="NCBI Taxonomy" id="2053465"/>
    <lineage>
        <taxon>Bacteria</taxon>
        <taxon>Candidatus Muiribacteriota</taxon>
        <taxon>Candidatus Muiribacteriia</taxon>
        <taxon>Candidatus Muiribacteriales</taxon>
        <taxon>Candidatus Muiribacteriaceae</taxon>
        <taxon>Candidatus Muiribacterium</taxon>
    </lineage>
</organism>
<keyword evidence="2" id="KW-0472">Membrane</keyword>
<evidence type="ECO:0000313" key="3">
    <source>
        <dbReference type="EMBL" id="PLX19942.1"/>
    </source>
</evidence>
<evidence type="ECO:0000256" key="2">
    <source>
        <dbReference type="SAM" id="Phobius"/>
    </source>
</evidence>
<keyword evidence="2" id="KW-0812">Transmembrane</keyword>
<reference evidence="3 4" key="1">
    <citation type="submission" date="2017-11" db="EMBL/GenBank/DDBJ databases">
        <title>Genome-resolved metagenomics identifies genetic mobility, metabolic interactions, and unexpected diversity in perchlorate-reducing communities.</title>
        <authorList>
            <person name="Barnum T.P."/>
            <person name="Figueroa I.A."/>
            <person name="Carlstrom C.I."/>
            <person name="Lucas L.N."/>
            <person name="Engelbrektson A.L."/>
            <person name="Coates J.D."/>
        </authorList>
    </citation>
    <scope>NUCLEOTIDE SEQUENCE [LARGE SCALE GENOMIC DNA]</scope>
    <source>
        <strain evidence="3">BM706</strain>
    </source>
</reference>
<evidence type="ECO:0000256" key="1">
    <source>
        <dbReference type="SAM" id="Coils"/>
    </source>
</evidence>
<dbReference type="AlphaFoldDB" id="A0A2N5ZMT7"/>
<keyword evidence="2" id="KW-1133">Transmembrane helix</keyword>
<feature type="coiled-coil region" evidence="1">
    <location>
        <begin position="44"/>
        <end position="89"/>
    </location>
</feature>
<dbReference type="EMBL" id="PKTG01000013">
    <property type="protein sequence ID" value="PLX19942.1"/>
    <property type="molecule type" value="Genomic_DNA"/>
</dbReference>
<feature type="transmembrane region" description="Helical" evidence="2">
    <location>
        <begin position="21"/>
        <end position="43"/>
    </location>
</feature>
<evidence type="ECO:0000313" key="4">
    <source>
        <dbReference type="Proteomes" id="UP000234857"/>
    </source>
</evidence>
<dbReference type="Pfam" id="PF05137">
    <property type="entry name" value="PilN"/>
    <property type="match status" value="1"/>
</dbReference>
<proteinExistence type="predicted"/>
<sequence length="201" mass="22912">MNNMIRINLLPEKAKLKLPKIPIGSILAVLIALGTIYALFYPVSENLSAELKKLEKKESSLKKDKKNKIAKLEDERNNLRKEIADKKRMINMVRSIITGENYEASTKVLMALTEVTKFKKGSGVWLTKFSMSKDFRANISGVAENDWVVVSNFIEKLKENRFFTEVTLDTAVKSFMDDGTKNVPVYNFEIVCRIDKTLAEQ</sequence>
<dbReference type="PANTHER" id="PTHR40278">
    <property type="entry name" value="DNA UTILIZATION PROTEIN HOFN"/>
    <property type="match status" value="1"/>
</dbReference>